<reference evidence="8" key="1">
    <citation type="submission" date="2018-07" db="EMBL/GenBank/DDBJ databases">
        <title>Genome assembly of strain Ka43.</title>
        <authorList>
            <person name="Kukolya J."/>
            <person name="Nagy I."/>
            <person name="Horvath B."/>
            <person name="Toth A."/>
        </authorList>
    </citation>
    <scope>NUCLEOTIDE SEQUENCE</scope>
    <source>
        <strain evidence="8">KB43</strain>
    </source>
</reference>
<dbReference type="Gene3D" id="3.90.25.10">
    <property type="entry name" value="UDP-galactose 4-epimerase, domain 1"/>
    <property type="match status" value="1"/>
</dbReference>
<dbReference type="RefSeq" id="WP_193911313.1">
    <property type="nucleotide sequence ID" value="NZ_PRDL01000001.1"/>
</dbReference>
<keyword evidence="6" id="KW-0560">Oxidoreductase</keyword>
<evidence type="ECO:0000313" key="9">
    <source>
        <dbReference type="Proteomes" id="UP000652567"/>
    </source>
</evidence>
<dbReference type="Pfam" id="PF04321">
    <property type="entry name" value="RmlD_sub_bind"/>
    <property type="match status" value="1"/>
</dbReference>
<dbReference type="InterPro" id="IPR029903">
    <property type="entry name" value="RmlD-like-bd"/>
</dbReference>
<evidence type="ECO:0000256" key="1">
    <source>
        <dbReference type="ARBA" id="ARBA00004781"/>
    </source>
</evidence>
<comment type="similarity">
    <text evidence="2 6">Belongs to the dTDP-4-dehydrorhamnose reductase family.</text>
</comment>
<dbReference type="EC" id="1.1.1.133" evidence="3 6"/>
<dbReference type="Proteomes" id="UP000652567">
    <property type="component" value="Unassembled WGS sequence"/>
</dbReference>
<evidence type="ECO:0000313" key="8">
    <source>
        <dbReference type="EMBL" id="MBE8718611.1"/>
    </source>
</evidence>
<dbReference type="InterPro" id="IPR036291">
    <property type="entry name" value="NAD(P)-bd_dom_sf"/>
</dbReference>
<evidence type="ECO:0000256" key="2">
    <source>
        <dbReference type="ARBA" id="ARBA00010944"/>
    </source>
</evidence>
<keyword evidence="9" id="KW-1185">Reference proteome</keyword>
<dbReference type="PANTHER" id="PTHR10491:SF4">
    <property type="entry name" value="METHIONINE ADENOSYLTRANSFERASE 2 SUBUNIT BETA"/>
    <property type="match status" value="1"/>
</dbReference>
<dbReference type="Gene3D" id="3.40.50.720">
    <property type="entry name" value="NAD(P)-binding Rossmann-like Domain"/>
    <property type="match status" value="1"/>
</dbReference>
<organism evidence="8 9">
    <name type="scientific">Cellvibrio polysaccharolyticus</name>
    <dbReference type="NCBI Taxonomy" id="2082724"/>
    <lineage>
        <taxon>Bacteria</taxon>
        <taxon>Pseudomonadati</taxon>
        <taxon>Pseudomonadota</taxon>
        <taxon>Gammaproteobacteria</taxon>
        <taxon>Cellvibrionales</taxon>
        <taxon>Cellvibrionaceae</taxon>
        <taxon>Cellvibrio</taxon>
    </lineage>
</organism>
<dbReference type="PANTHER" id="PTHR10491">
    <property type="entry name" value="DTDP-4-DEHYDRORHAMNOSE REDUCTASE"/>
    <property type="match status" value="1"/>
</dbReference>
<evidence type="ECO:0000256" key="6">
    <source>
        <dbReference type="RuleBase" id="RU364082"/>
    </source>
</evidence>
<comment type="catalytic activity">
    <reaction evidence="5 6">
        <text>dTDP-beta-L-rhamnose + NADP(+) = dTDP-4-dehydro-beta-L-rhamnose + NADPH + H(+)</text>
        <dbReference type="Rhea" id="RHEA:21796"/>
        <dbReference type="ChEBI" id="CHEBI:15378"/>
        <dbReference type="ChEBI" id="CHEBI:57510"/>
        <dbReference type="ChEBI" id="CHEBI:57783"/>
        <dbReference type="ChEBI" id="CHEBI:58349"/>
        <dbReference type="ChEBI" id="CHEBI:62830"/>
        <dbReference type="EC" id="1.1.1.133"/>
    </reaction>
</comment>
<dbReference type="InterPro" id="IPR005913">
    <property type="entry name" value="dTDP_dehydrorham_reduct"/>
</dbReference>
<dbReference type="GO" id="GO:0008831">
    <property type="term" value="F:dTDP-4-dehydrorhamnose reductase activity"/>
    <property type="evidence" value="ECO:0007669"/>
    <property type="project" value="UniProtKB-EC"/>
</dbReference>
<gene>
    <name evidence="8" type="ORF">C4F51_15615</name>
</gene>
<comment type="cofactor">
    <cofactor evidence="6">
        <name>Mg(2+)</name>
        <dbReference type="ChEBI" id="CHEBI:18420"/>
    </cofactor>
    <text evidence="6">Binds 1 Mg(2+) ion per monomer.</text>
</comment>
<comment type="pathway">
    <text evidence="1 6">Carbohydrate biosynthesis; dTDP-L-rhamnose biosynthesis.</text>
</comment>
<proteinExistence type="inferred from homology"/>
<comment type="function">
    <text evidence="6">Catalyzes the reduction of dTDP-6-deoxy-L-lyxo-4-hexulose to yield dTDP-L-rhamnose.</text>
</comment>
<evidence type="ECO:0000256" key="5">
    <source>
        <dbReference type="ARBA" id="ARBA00048200"/>
    </source>
</evidence>
<comment type="caution">
    <text evidence="8">The sequence shown here is derived from an EMBL/GenBank/DDBJ whole genome shotgun (WGS) entry which is preliminary data.</text>
</comment>
<evidence type="ECO:0000256" key="3">
    <source>
        <dbReference type="ARBA" id="ARBA00012929"/>
    </source>
</evidence>
<feature type="domain" description="RmlD-like substrate binding" evidence="7">
    <location>
        <begin position="5"/>
        <end position="283"/>
    </location>
</feature>
<name>A0A928V830_9GAMM</name>
<keyword evidence="6" id="KW-0521">NADP</keyword>
<accession>A0A928V830</accession>
<evidence type="ECO:0000259" key="7">
    <source>
        <dbReference type="Pfam" id="PF04321"/>
    </source>
</evidence>
<dbReference type="EMBL" id="PRDL01000001">
    <property type="protein sequence ID" value="MBE8718611.1"/>
    <property type="molecule type" value="Genomic_DNA"/>
</dbReference>
<dbReference type="AlphaFoldDB" id="A0A928V830"/>
<evidence type="ECO:0000256" key="4">
    <source>
        <dbReference type="ARBA" id="ARBA00017099"/>
    </source>
</evidence>
<protein>
    <recommendedName>
        <fullName evidence="4 6">dTDP-4-dehydrorhamnose reductase</fullName>
        <ecNumber evidence="3 6">1.1.1.133</ecNumber>
    </recommendedName>
</protein>
<sequence>MIPTRILLTDYRGALGQALEHEFERESVTLLGGGADAPDWRDSDSVTAYVRHHQPAMIINGFGWSDLHAPGRAAEIRAVADNLAHVCAVYQIPLLHLSSYKVFSGESKNAHSEKDKPAPVSELGQAFLAAEQVLEEHLQKWIGLRLSWVIGSYGNNLLTQQLESIFEHGRISGASTLLRGAPTALSDIARVCVGIVKQVLCGAENWGIMHYCSGDSCTEAEFARQVIQTMEQLQLTEGIVLDVTETAAANEPLSAVLVCRRVRDGFGVQPRIWRTALLPMIRQWAHNREHLPG</sequence>
<dbReference type="SUPFAM" id="SSF51735">
    <property type="entry name" value="NAD(P)-binding Rossmann-fold domains"/>
    <property type="match status" value="1"/>
</dbReference>